<accession>A0A6C0EE17</accession>
<organism evidence="2">
    <name type="scientific">viral metagenome</name>
    <dbReference type="NCBI Taxonomy" id="1070528"/>
    <lineage>
        <taxon>unclassified sequences</taxon>
        <taxon>metagenomes</taxon>
        <taxon>organismal metagenomes</taxon>
    </lineage>
</organism>
<dbReference type="AlphaFoldDB" id="A0A6C0EE17"/>
<protein>
    <submittedName>
        <fullName evidence="2">Uncharacterized protein</fullName>
    </submittedName>
</protein>
<feature type="compositionally biased region" description="Polar residues" evidence="1">
    <location>
        <begin position="1"/>
        <end position="15"/>
    </location>
</feature>
<name>A0A6C0EE17_9ZZZZ</name>
<proteinExistence type="predicted"/>
<evidence type="ECO:0000256" key="1">
    <source>
        <dbReference type="SAM" id="MobiDB-lite"/>
    </source>
</evidence>
<evidence type="ECO:0000313" key="2">
    <source>
        <dbReference type="EMBL" id="QHT27426.1"/>
    </source>
</evidence>
<feature type="region of interest" description="Disordered" evidence="1">
    <location>
        <begin position="1"/>
        <end position="22"/>
    </location>
</feature>
<reference evidence="2" key="1">
    <citation type="journal article" date="2020" name="Nature">
        <title>Giant virus diversity and host interactions through global metagenomics.</title>
        <authorList>
            <person name="Schulz F."/>
            <person name="Roux S."/>
            <person name="Paez-Espino D."/>
            <person name="Jungbluth S."/>
            <person name="Walsh D.A."/>
            <person name="Denef V.J."/>
            <person name="McMahon K.D."/>
            <person name="Konstantinidis K.T."/>
            <person name="Eloe-Fadrosh E.A."/>
            <person name="Kyrpides N.C."/>
            <person name="Woyke T."/>
        </authorList>
    </citation>
    <scope>NUCLEOTIDE SEQUENCE</scope>
    <source>
        <strain evidence="2">GVMAG-M-3300023179-33</strain>
    </source>
</reference>
<dbReference type="EMBL" id="MN739822">
    <property type="protein sequence ID" value="QHT27426.1"/>
    <property type="molecule type" value="Genomic_DNA"/>
</dbReference>
<sequence length="97" mass="11666">MNESMDINTIPTNPDQPRPKRNDTLRLTQQFNETYFIEFKKNILLTDNFSIIKDDVRNYRCLSNQQLIHVETLTDTEKIELIKLYNTMFYTLDNMDK</sequence>